<protein>
    <submittedName>
        <fullName evidence="3">Tubulin-specific chaperone cofactor E-like protein</fullName>
    </submittedName>
</protein>
<dbReference type="EMBL" id="NEVH01025635">
    <property type="protein sequence ID" value="PNF15388.1"/>
    <property type="molecule type" value="Genomic_DNA"/>
</dbReference>
<dbReference type="AlphaFoldDB" id="A0A2J7PGD2"/>
<dbReference type="PROSITE" id="PS50053">
    <property type="entry name" value="UBIQUITIN_2"/>
    <property type="match status" value="1"/>
</dbReference>
<dbReference type="PANTHER" id="PTHR15140">
    <property type="entry name" value="TUBULIN-SPECIFIC CHAPERONE E"/>
    <property type="match status" value="1"/>
</dbReference>
<keyword evidence="4" id="KW-1185">Reference proteome</keyword>
<accession>A0A2J7PGD2</accession>
<dbReference type="FunFam" id="3.80.10.10:FF:000846">
    <property type="entry name" value="Predicted protein"/>
    <property type="match status" value="1"/>
</dbReference>
<evidence type="ECO:0000313" key="3">
    <source>
        <dbReference type="EMBL" id="PNF15389.1"/>
    </source>
</evidence>
<dbReference type="Proteomes" id="UP000235965">
    <property type="component" value="Unassembled WGS sequence"/>
</dbReference>
<evidence type="ECO:0000259" key="2">
    <source>
        <dbReference type="PROSITE" id="PS50053"/>
    </source>
</evidence>
<dbReference type="OrthoDB" id="5855206at2759"/>
<proteinExistence type="predicted"/>
<comment type="caution">
    <text evidence="3">The sequence shown here is derived from an EMBL/GenBank/DDBJ whole genome shotgun (WGS) entry which is preliminary data.</text>
</comment>
<dbReference type="SUPFAM" id="SSF52047">
    <property type="entry name" value="RNI-like"/>
    <property type="match status" value="1"/>
</dbReference>
<dbReference type="STRING" id="105785.A0A2J7PGD2"/>
<name>A0A2J7PGD2_9NEOP</name>
<dbReference type="EMBL" id="NEVH01025635">
    <property type="protein sequence ID" value="PNF15389.1"/>
    <property type="molecule type" value="Genomic_DNA"/>
</dbReference>
<gene>
    <name evidence="3" type="primary">TBCEL_1</name>
    <name evidence="3" type="ORF">B7P43_G01015</name>
</gene>
<evidence type="ECO:0000256" key="1">
    <source>
        <dbReference type="SAM" id="MobiDB-lite"/>
    </source>
</evidence>
<sequence>MPSLLEAIDKKYGKEEVDNFDLDLPIEIYVPKKSPRNSIPSLLVLNDCDIETAGDEQELEKKCRGVEELDLAQNKLERWTEVFDILKHMPRVKFVNLSFNSLTEELFNLDDRNPFQYLKNLVLNATRINWKSVRDLLRLLPCLEELHLSLNNYSSVELSNDADTQTSPRHYCNVKKLHFSGNPVATWREICKLGLAFPTLGALVLAECPLQSLDPSPIIGNGSASEADTSPGGRTESECESNSPPGIDSPHSYFRKLKFLNLNSTLLATWDDVDRLSRFPELQYLRLQGCPLFEEYTEHERHQFLIARLPNVQTLNGGGIIGKEEREDAERAFIRYYLEKPESDRPERYADLVAVHGKLDPLVDVDLSPEKRVKVRFTCGEASEVRSIVVYQTVQELKQKLESFAGIPSSRMKLFYVDQDLKDITGAEEMRFPNKQLYSYNISNGDEIIVDSKQLK</sequence>
<dbReference type="InterPro" id="IPR029071">
    <property type="entry name" value="Ubiquitin-like_domsf"/>
</dbReference>
<dbReference type="FunCoup" id="A0A2J7PGD2">
    <property type="interactions" value="471"/>
</dbReference>
<dbReference type="InterPro" id="IPR000626">
    <property type="entry name" value="Ubiquitin-like_dom"/>
</dbReference>
<feature type="domain" description="Ubiquitin-like" evidence="2">
    <location>
        <begin position="371"/>
        <end position="456"/>
    </location>
</feature>
<dbReference type="InterPro" id="IPR032675">
    <property type="entry name" value="LRR_dom_sf"/>
</dbReference>
<reference evidence="3 4" key="1">
    <citation type="submission" date="2017-12" db="EMBL/GenBank/DDBJ databases">
        <title>Hemimetabolous genomes reveal molecular basis of termite eusociality.</title>
        <authorList>
            <person name="Harrison M.C."/>
            <person name="Jongepier E."/>
            <person name="Robertson H.M."/>
            <person name="Arning N."/>
            <person name="Bitard-Feildel T."/>
            <person name="Chao H."/>
            <person name="Childers C.P."/>
            <person name="Dinh H."/>
            <person name="Doddapaneni H."/>
            <person name="Dugan S."/>
            <person name="Gowin J."/>
            <person name="Greiner C."/>
            <person name="Han Y."/>
            <person name="Hu H."/>
            <person name="Hughes D.S.T."/>
            <person name="Huylmans A.-K."/>
            <person name="Kemena C."/>
            <person name="Kremer L.P.M."/>
            <person name="Lee S.L."/>
            <person name="Lopez-Ezquerra A."/>
            <person name="Mallet L."/>
            <person name="Monroy-Kuhn J.M."/>
            <person name="Moser A."/>
            <person name="Murali S.C."/>
            <person name="Muzny D.M."/>
            <person name="Otani S."/>
            <person name="Piulachs M.-D."/>
            <person name="Poelchau M."/>
            <person name="Qu J."/>
            <person name="Schaub F."/>
            <person name="Wada-Katsumata A."/>
            <person name="Worley K.C."/>
            <person name="Xie Q."/>
            <person name="Ylla G."/>
            <person name="Poulsen M."/>
            <person name="Gibbs R.A."/>
            <person name="Schal C."/>
            <person name="Richards S."/>
            <person name="Belles X."/>
            <person name="Korb J."/>
            <person name="Bornberg-Bauer E."/>
        </authorList>
    </citation>
    <scope>NUCLEOTIDE SEQUENCE [LARGE SCALE GENOMIC DNA]</scope>
    <source>
        <tissue evidence="3">Whole body</tissue>
    </source>
</reference>
<organism evidence="3 4">
    <name type="scientific">Cryptotermes secundus</name>
    <dbReference type="NCBI Taxonomy" id="105785"/>
    <lineage>
        <taxon>Eukaryota</taxon>
        <taxon>Metazoa</taxon>
        <taxon>Ecdysozoa</taxon>
        <taxon>Arthropoda</taxon>
        <taxon>Hexapoda</taxon>
        <taxon>Insecta</taxon>
        <taxon>Pterygota</taxon>
        <taxon>Neoptera</taxon>
        <taxon>Polyneoptera</taxon>
        <taxon>Dictyoptera</taxon>
        <taxon>Blattodea</taxon>
        <taxon>Blattoidea</taxon>
        <taxon>Termitoidae</taxon>
        <taxon>Kalotermitidae</taxon>
        <taxon>Cryptotermitinae</taxon>
        <taxon>Cryptotermes</taxon>
    </lineage>
</organism>
<dbReference type="PANTHER" id="PTHR15140:SF6">
    <property type="entry name" value="TUBULIN-SPECIFIC CHAPERONE COFACTOR E-LIKE PROTEIN"/>
    <property type="match status" value="1"/>
</dbReference>
<dbReference type="Gene3D" id="3.10.20.90">
    <property type="entry name" value="Phosphatidylinositol 3-kinase Catalytic Subunit, Chain A, domain 1"/>
    <property type="match status" value="1"/>
</dbReference>
<feature type="region of interest" description="Disordered" evidence="1">
    <location>
        <begin position="217"/>
        <end position="247"/>
    </location>
</feature>
<dbReference type="Pfam" id="PF14560">
    <property type="entry name" value="Ubiquitin_2"/>
    <property type="match status" value="1"/>
</dbReference>
<evidence type="ECO:0000313" key="4">
    <source>
        <dbReference type="Proteomes" id="UP000235965"/>
    </source>
</evidence>
<dbReference type="Gene3D" id="3.80.10.10">
    <property type="entry name" value="Ribonuclease Inhibitor"/>
    <property type="match status" value="3"/>
</dbReference>
<dbReference type="InParanoid" id="A0A2J7PGD2"/>
<dbReference type="SUPFAM" id="SSF54236">
    <property type="entry name" value="Ubiquitin-like"/>
    <property type="match status" value="1"/>
</dbReference>